<gene>
    <name evidence="2" type="ORF">SVIM_LOCUS447442</name>
</gene>
<reference evidence="2" key="1">
    <citation type="submission" date="2019-03" db="EMBL/GenBank/DDBJ databases">
        <authorList>
            <person name="Mank J."/>
            <person name="Almeida P."/>
        </authorList>
    </citation>
    <scope>NUCLEOTIDE SEQUENCE</scope>
    <source>
        <strain evidence="2">78183</strain>
    </source>
</reference>
<accession>A0A6N2N3N8</accession>
<dbReference type="AlphaFoldDB" id="A0A6N2N3N8"/>
<organism evidence="2">
    <name type="scientific">Salix viminalis</name>
    <name type="common">Common osier</name>
    <name type="synonym">Basket willow</name>
    <dbReference type="NCBI Taxonomy" id="40686"/>
    <lineage>
        <taxon>Eukaryota</taxon>
        <taxon>Viridiplantae</taxon>
        <taxon>Streptophyta</taxon>
        <taxon>Embryophyta</taxon>
        <taxon>Tracheophyta</taxon>
        <taxon>Spermatophyta</taxon>
        <taxon>Magnoliopsida</taxon>
        <taxon>eudicotyledons</taxon>
        <taxon>Gunneridae</taxon>
        <taxon>Pentapetalae</taxon>
        <taxon>rosids</taxon>
        <taxon>fabids</taxon>
        <taxon>Malpighiales</taxon>
        <taxon>Salicaceae</taxon>
        <taxon>Saliceae</taxon>
        <taxon>Salix</taxon>
    </lineage>
</organism>
<name>A0A6N2N3N8_SALVM</name>
<sequence>MVGVGSPLLMEIKSIHVSCRSYSPSKRVLTFAVSTPQSTSQLSLHNSLPLRQNGFASSDTLDFDQRWVQFFSVSRPNFYRLLSLLSPSLVIFPSQSLQKPLLHPPFTASPTARASCLAFYSVCKAVNDKLGDLFEFRRDLERIVDSGDDESEADTSLHEVCPEVAPSSK</sequence>
<dbReference type="EMBL" id="CAADRP010002052">
    <property type="protein sequence ID" value="VFU60360.1"/>
    <property type="molecule type" value="Genomic_DNA"/>
</dbReference>
<evidence type="ECO:0000256" key="1">
    <source>
        <dbReference type="SAM" id="MobiDB-lite"/>
    </source>
</evidence>
<feature type="region of interest" description="Disordered" evidence="1">
    <location>
        <begin position="147"/>
        <end position="169"/>
    </location>
</feature>
<protein>
    <submittedName>
        <fullName evidence="2">Uncharacterized protein</fullName>
    </submittedName>
</protein>
<proteinExistence type="predicted"/>
<evidence type="ECO:0000313" key="2">
    <source>
        <dbReference type="EMBL" id="VFU60360.1"/>
    </source>
</evidence>